<keyword evidence="1" id="KW-0812">Transmembrane</keyword>
<name>A0ABR3EP97_9AGAR</name>
<feature type="transmembrane region" description="Helical" evidence="1">
    <location>
        <begin position="58"/>
        <end position="82"/>
    </location>
</feature>
<feature type="non-terminal residue" evidence="2">
    <location>
        <position position="1"/>
    </location>
</feature>
<evidence type="ECO:0000256" key="1">
    <source>
        <dbReference type="SAM" id="Phobius"/>
    </source>
</evidence>
<gene>
    <name evidence="2" type="ORF">V5O48_017343</name>
</gene>
<keyword evidence="1" id="KW-0472">Membrane</keyword>
<evidence type="ECO:0008006" key="4">
    <source>
        <dbReference type="Google" id="ProtNLM"/>
    </source>
</evidence>
<dbReference type="EMBL" id="JBAHYK010002623">
    <property type="protein sequence ID" value="KAL0564699.1"/>
    <property type="molecule type" value="Genomic_DNA"/>
</dbReference>
<dbReference type="Proteomes" id="UP001465976">
    <property type="component" value="Unassembled WGS sequence"/>
</dbReference>
<feature type="transmembrane region" description="Helical" evidence="1">
    <location>
        <begin position="20"/>
        <end position="37"/>
    </location>
</feature>
<reference evidence="2 3" key="1">
    <citation type="submission" date="2024-02" db="EMBL/GenBank/DDBJ databases">
        <title>A draft genome for the cacao thread blight pathogen Marasmius crinis-equi.</title>
        <authorList>
            <person name="Cohen S.P."/>
            <person name="Baruah I.K."/>
            <person name="Amoako-Attah I."/>
            <person name="Bukari Y."/>
            <person name="Meinhardt L.W."/>
            <person name="Bailey B.A."/>
        </authorList>
    </citation>
    <scope>NUCLEOTIDE SEQUENCE [LARGE SCALE GENOMIC DNA]</scope>
    <source>
        <strain evidence="2 3">GH-76</strain>
    </source>
</reference>
<comment type="caution">
    <text evidence="2">The sequence shown here is derived from an EMBL/GenBank/DDBJ whole genome shotgun (WGS) entry which is preliminary data.</text>
</comment>
<protein>
    <recommendedName>
        <fullName evidence="4">MARVEL domain-containing protein</fullName>
    </recommendedName>
</protein>
<organism evidence="2 3">
    <name type="scientific">Marasmius crinis-equi</name>
    <dbReference type="NCBI Taxonomy" id="585013"/>
    <lineage>
        <taxon>Eukaryota</taxon>
        <taxon>Fungi</taxon>
        <taxon>Dikarya</taxon>
        <taxon>Basidiomycota</taxon>
        <taxon>Agaricomycotina</taxon>
        <taxon>Agaricomycetes</taxon>
        <taxon>Agaricomycetidae</taxon>
        <taxon>Agaricales</taxon>
        <taxon>Marasmiineae</taxon>
        <taxon>Marasmiaceae</taxon>
        <taxon>Marasmius</taxon>
    </lineage>
</organism>
<proteinExistence type="predicted"/>
<keyword evidence="1" id="KW-1133">Transmembrane helix</keyword>
<accession>A0ABR3EP97</accession>
<keyword evidence="3" id="KW-1185">Reference proteome</keyword>
<evidence type="ECO:0000313" key="3">
    <source>
        <dbReference type="Proteomes" id="UP001465976"/>
    </source>
</evidence>
<evidence type="ECO:0000313" key="2">
    <source>
        <dbReference type="EMBL" id="KAL0564699.1"/>
    </source>
</evidence>
<sequence length="103" mass="11471">LLLFLTSTTTRVVRYYRDELIALVILWVLWLGGAAAASNRYDGIEGCHSIAGCRYLDAILAFAWMGWIVLTALIGIASWISWRYGLTTELHVRSARAVVTPKA</sequence>